<dbReference type="InterPro" id="IPR000718">
    <property type="entry name" value="Peptidase_M13"/>
</dbReference>
<dbReference type="InterPro" id="IPR018497">
    <property type="entry name" value="Peptidase_M13_C"/>
</dbReference>
<keyword evidence="6" id="KW-0862">Zinc</keyword>
<sequence length="1033" mass="115223">MSLYAGQRDTSGTPKTATLDSSGTCLSLLEGQGDSQRHHRHNHLHLQDTIPKAQTGRFEVVVMTAVGKSHQGHRRENSRSHKRGHRSEHKDNRKSSKSSSGRKHGGSRGKGEHRSHRKSRSSKRKRDKGGKRETKHVEGPVSSAESTSDLSGRPFRTFDFGISSIPVTRGTLPRPELTRASECELASSTWLALPDDRASVEVRPPTSKSSLQQTSAPSRTDEKRETYKASYIPAGRQPALQRQIKPKDGTLPSHRGTTEIQAASKGSAPDLRSGKSEGSGSSSMSKAVEKSQYARPEPTRASDRKPLTKITLTHPTTTPEHRTTPEEDTQQPPTVVPTSKPAEAYYCSTDYCKREASYVKGLLSRESRPCDDFYRHVCDVWMSEHPADRRTRSLVSQDTLLQDALTHQLLDVVRSADEQDIKVAADLNDACTDTTHTALASKEAIDALFSQWKIEKWPRTDEVKDETVWTFAAELSRDLDVATIVQPSVGIDPENLVAIVIELAKPRCLCTDTNEESKNAHEVFREAVREAGTLLGASFTDEFEDRLLAACTSIAAVCHATYEDDRVVVVRFRQLTVELRVFLTVLTGGRIQEVDNVVLRSAPDFPRKLGDALQAVPPLDALNYFGFLALVRMAPFLPGDLHSLRDLFAEKLLGHTVGNSEDNTLLCARLVESVLPGCFAKAAQIWRHSTGQELPTRDWLSQLETVFLGHLLDFPWISELSSLFIRYRVKRIAFTQLGPSASYKQEACAPPNAPRADSAVQFFADISRNQQARKLQMLHSDGTLLSQEAAGSEFSTQASLRRPLQVIHVPAALFNVSVPINSSSFVFHLARVAVRFYRALVQFLHEDPYERDISMSFTEESRRRLSVLLSCFDEDAKYTLAAMAASPTSEAVASVRRDFLDRTSALILATKAFEELLPIRRIWKLDLRLAGLEELSAMQLFFIYFALDNCESADPSLHRTSMFPQYKVNVPLRHIQEFAKAFGCSAQDHMVSEVYGCYTMVHRGRQRRISTPTQDQQARGQYFSSTTPVHQGN</sequence>
<dbReference type="InterPro" id="IPR042089">
    <property type="entry name" value="Peptidase_M13_dom_2"/>
</dbReference>
<dbReference type="GO" id="GO:0046872">
    <property type="term" value="F:metal ion binding"/>
    <property type="evidence" value="ECO:0007669"/>
    <property type="project" value="UniProtKB-KW"/>
</dbReference>
<feature type="compositionally biased region" description="Polar residues" evidence="8">
    <location>
        <begin position="8"/>
        <end position="25"/>
    </location>
</feature>
<dbReference type="GO" id="GO:0005886">
    <property type="term" value="C:plasma membrane"/>
    <property type="evidence" value="ECO:0007669"/>
    <property type="project" value="TreeGrafter"/>
</dbReference>
<dbReference type="Gene3D" id="3.40.390.10">
    <property type="entry name" value="Collagenase (Catalytic Domain)"/>
    <property type="match status" value="1"/>
</dbReference>
<accession>A0AAQ4F9N5</accession>
<evidence type="ECO:0000256" key="8">
    <source>
        <dbReference type="SAM" id="MobiDB-lite"/>
    </source>
</evidence>
<evidence type="ECO:0000256" key="5">
    <source>
        <dbReference type="ARBA" id="ARBA00022801"/>
    </source>
</evidence>
<dbReference type="PANTHER" id="PTHR11733:SF241">
    <property type="entry name" value="GH26575P-RELATED"/>
    <property type="match status" value="1"/>
</dbReference>
<reference evidence="11 12" key="1">
    <citation type="journal article" date="2023" name="Arcadia Sci">
        <title>De novo assembly of a long-read Amblyomma americanum tick genome.</title>
        <authorList>
            <person name="Chou S."/>
            <person name="Poskanzer K.E."/>
            <person name="Rollins M."/>
            <person name="Thuy-Boun P.S."/>
        </authorList>
    </citation>
    <scope>NUCLEOTIDE SEQUENCE [LARGE SCALE GENOMIC DNA]</scope>
    <source>
        <strain evidence="11">F_SG_1</strain>
        <tissue evidence="11">Salivary glands</tissue>
    </source>
</reference>
<keyword evidence="4" id="KW-0479">Metal-binding</keyword>
<evidence type="ECO:0000256" key="3">
    <source>
        <dbReference type="ARBA" id="ARBA00022670"/>
    </source>
</evidence>
<comment type="cofactor">
    <cofactor evidence="1">
        <name>Zn(2+)</name>
        <dbReference type="ChEBI" id="CHEBI:29105"/>
    </cofactor>
</comment>
<dbReference type="AlphaFoldDB" id="A0AAQ4F9N5"/>
<dbReference type="PANTHER" id="PTHR11733">
    <property type="entry name" value="ZINC METALLOPROTEASE FAMILY M13 NEPRILYSIN-RELATED"/>
    <property type="match status" value="1"/>
</dbReference>
<feature type="compositionally biased region" description="Low complexity" evidence="8">
    <location>
        <begin position="276"/>
        <end position="286"/>
    </location>
</feature>
<dbReference type="Pfam" id="PF01431">
    <property type="entry name" value="Peptidase_M13"/>
    <property type="match status" value="1"/>
</dbReference>
<organism evidence="11 12">
    <name type="scientific">Amblyomma americanum</name>
    <name type="common">Lone star tick</name>
    <dbReference type="NCBI Taxonomy" id="6943"/>
    <lineage>
        <taxon>Eukaryota</taxon>
        <taxon>Metazoa</taxon>
        <taxon>Ecdysozoa</taxon>
        <taxon>Arthropoda</taxon>
        <taxon>Chelicerata</taxon>
        <taxon>Arachnida</taxon>
        <taxon>Acari</taxon>
        <taxon>Parasitiformes</taxon>
        <taxon>Ixodida</taxon>
        <taxon>Ixodoidea</taxon>
        <taxon>Ixodidae</taxon>
        <taxon>Amblyomminae</taxon>
        <taxon>Amblyomma</taxon>
    </lineage>
</organism>
<dbReference type="PROSITE" id="PS51885">
    <property type="entry name" value="NEPRILYSIN"/>
    <property type="match status" value="1"/>
</dbReference>
<feature type="compositionally biased region" description="Polar residues" evidence="8">
    <location>
        <begin position="1009"/>
        <end position="1033"/>
    </location>
</feature>
<dbReference type="GO" id="GO:0004222">
    <property type="term" value="F:metalloendopeptidase activity"/>
    <property type="evidence" value="ECO:0007669"/>
    <property type="project" value="InterPro"/>
</dbReference>
<evidence type="ECO:0000256" key="2">
    <source>
        <dbReference type="ARBA" id="ARBA00007357"/>
    </source>
</evidence>
<proteinExistence type="inferred from homology"/>
<protein>
    <submittedName>
        <fullName evidence="11">Uncharacterized protein</fullName>
    </submittedName>
</protein>
<feature type="compositionally biased region" description="Low complexity" evidence="8">
    <location>
        <begin position="308"/>
        <end position="318"/>
    </location>
</feature>
<comment type="similarity">
    <text evidence="2">Belongs to the peptidase M13 family.</text>
</comment>
<evidence type="ECO:0000313" key="12">
    <source>
        <dbReference type="Proteomes" id="UP001321473"/>
    </source>
</evidence>
<dbReference type="Gene3D" id="1.10.1380.10">
    <property type="entry name" value="Neutral endopeptidase , domain2"/>
    <property type="match status" value="1"/>
</dbReference>
<dbReference type="Proteomes" id="UP001321473">
    <property type="component" value="Unassembled WGS sequence"/>
</dbReference>
<comment type="caution">
    <text evidence="11">The sequence shown here is derived from an EMBL/GenBank/DDBJ whole genome shotgun (WGS) entry which is preliminary data.</text>
</comment>
<keyword evidence="3" id="KW-0645">Protease</keyword>
<evidence type="ECO:0000259" key="9">
    <source>
        <dbReference type="Pfam" id="PF01431"/>
    </source>
</evidence>
<feature type="region of interest" description="Disordered" evidence="8">
    <location>
        <begin position="1008"/>
        <end position="1033"/>
    </location>
</feature>
<feature type="compositionally biased region" description="Polar residues" evidence="8">
    <location>
        <begin position="206"/>
        <end position="218"/>
    </location>
</feature>
<feature type="domain" description="Peptidase M13 N-terminal" evidence="10">
    <location>
        <begin position="369"/>
        <end position="680"/>
    </location>
</feature>
<evidence type="ECO:0000256" key="4">
    <source>
        <dbReference type="ARBA" id="ARBA00022723"/>
    </source>
</evidence>
<feature type="region of interest" description="Disordered" evidence="8">
    <location>
        <begin position="196"/>
        <end position="337"/>
    </location>
</feature>
<gene>
    <name evidence="11" type="ORF">V5799_009696</name>
</gene>
<dbReference type="InterPro" id="IPR024079">
    <property type="entry name" value="MetalloPept_cat_dom_sf"/>
</dbReference>
<evidence type="ECO:0000256" key="1">
    <source>
        <dbReference type="ARBA" id="ARBA00001947"/>
    </source>
</evidence>
<keyword evidence="5" id="KW-0378">Hydrolase</keyword>
<evidence type="ECO:0000313" key="11">
    <source>
        <dbReference type="EMBL" id="KAK8783940.1"/>
    </source>
</evidence>
<feature type="domain" description="Peptidase M13 C-terminal" evidence="9">
    <location>
        <begin position="926"/>
        <end position="993"/>
    </location>
</feature>
<dbReference type="EMBL" id="JARKHS020004996">
    <property type="protein sequence ID" value="KAK8783940.1"/>
    <property type="molecule type" value="Genomic_DNA"/>
</dbReference>
<dbReference type="Pfam" id="PF05649">
    <property type="entry name" value="Peptidase_M13_N"/>
    <property type="match status" value="1"/>
</dbReference>
<evidence type="ECO:0000259" key="10">
    <source>
        <dbReference type="Pfam" id="PF05649"/>
    </source>
</evidence>
<evidence type="ECO:0000256" key="7">
    <source>
        <dbReference type="ARBA" id="ARBA00023049"/>
    </source>
</evidence>
<dbReference type="SUPFAM" id="SSF55486">
    <property type="entry name" value="Metalloproteases ('zincins'), catalytic domain"/>
    <property type="match status" value="2"/>
</dbReference>
<dbReference type="GO" id="GO:0016485">
    <property type="term" value="P:protein processing"/>
    <property type="evidence" value="ECO:0007669"/>
    <property type="project" value="TreeGrafter"/>
</dbReference>
<name>A0AAQ4F9N5_AMBAM</name>
<feature type="region of interest" description="Disordered" evidence="8">
    <location>
        <begin position="65"/>
        <end position="160"/>
    </location>
</feature>
<evidence type="ECO:0000256" key="6">
    <source>
        <dbReference type="ARBA" id="ARBA00022833"/>
    </source>
</evidence>
<feature type="region of interest" description="Disordered" evidence="8">
    <location>
        <begin position="1"/>
        <end position="51"/>
    </location>
</feature>
<feature type="compositionally biased region" description="Basic residues" evidence="8">
    <location>
        <begin position="100"/>
        <end position="129"/>
    </location>
</feature>
<keyword evidence="12" id="KW-1185">Reference proteome</keyword>
<feature type="compositionally biased region" description="Basic and acidic residues" evidence="8">
    <location>
        <begin position="297"/>
        <end position="306"/>
    </location>
</feature>
<dbReference type="InterPro" id="IPR008753">
    <property type="entry name" value="Peptidase_M13_N"/>
</dbReference>
<keyword evidence="7" id="KW-0482">Metalloprotease</keyword>